<dbReference type="Pfam" id="PF04389">
    <property type="entry name" value="Peptidase_M28"/>
    <property type="match status" value="1"/>
</dbReference>
<evidence type="ECO:0000256" key="10">
    <source>
        <dbReference type="SAM" id="Phobius"/>
    </source>
</evidence>
<evidence type="ECO:0000313" key="13">
    <source>
        <dbReference type="Proteomes" id="UP000784294"/>
    </source>
</evidence>
<comment type="caution">
    <text evidence="12">The sequence shown here is derived from an EMBL/GenBank/DDBJ whole genome shotgun (WGS) entry which is preliminary data.</text>
</comment>
<evidence type="ECO:0000256" key="8">
    <source>
        <dbReference type="ARBA" id="ARBA00023180"/>
    </source>
</evidence>
<comment type="similarity">
    <text evidence="2">Belongs to the nicastrin family.</text>
</comment>
<keyword evidence="6 10" id="KW-1133">Transmembrane helix</keyword>
<evidence type="ECO:0000256" key="5">
    <source>
        <dbReference type="ARBA" id="ARBA00022824"/>
    </source>
</evidence>
<dbReference type="GO" id="GO:0009966">
    <property type="term" value="P:regulation of signal transduction"/>
    <property type="evidence" value="ECO:0007669"/>
    <property type="project" value="InterPro"/>
</dbReference>
<evidence type="ECO:0000259" key="11">
    <source>
        <dbReference type="Pfam" id="PF04389"/>
    </source>
</evidence>
<keyword evidence="13" id="KW-1185">Reference proteome</keyword>
<dbReference type="InterPro" id="IPR007484">
    <property type="entry name" value="Peptidase_M28"/>
</dbReference>
<dbReference type="GO" id="GO:0005789">
    <property type="term" value="C:endoplasmic reticulum membrane"/>
    <property type="evidence" value="ECO:0007669"/>
    <property type="project" value="UniProtKB-SubCell"/>
</dbReference>
<evidence type="ECO:0000256" key="3">
    <source>
        <dbReference type="ARBA" id="ARBA00022692"/>
    </source>
</evidence>
<evidence type="ECO:0000256" key="7">
    <source>
        <dbReference type="ARBA" id="ARBA00023136"/>
    </source>
</evidence>
<evidence type="ECO:0000256" key="1">
    <source>
        <dbReference type="ARBA" id="ARBA00004389"/>
    </source>
</evidence>
<dbReference type="AlphaFoldDB" id="A0A448WNS4"/>
<keyword evidence="3 10" id="KW-0812">Transmembrane</keyword>
<comment type="subcellular location">
    <subcellularLocation>
        <location evidence="1">Endoplasmic reticulum membrane</location>
        <topology evidence="1">Single-pass membrane protein</topology>
    </subcellularLocation>
</comment>
<evidence type="ECO:0000256" key="2">
    <source>
        <dbReference type="ARBA" id="ARBA00007717"/>
    </source>
</evidence>
<dbReference type="Proteomes" id="UP000784294">
    <property type="component" value="Unassembled WGS sequence"/>
</dbReference>
<dbReference type="PANTHER" id="PTHR31826">
    <property type="entry name" value="NICALIN"/>
    <property type="match status" value="1"/>
</dbReference>
<keyword evidence="4" id="KW-0732">Signal</keyword>
<keyword evidence="8" id="KW-0325">Glycoprotein</keyword>
<reference evidence="12" key="1">
    <citation type="submission" date="2018-11" db="EMBL/GenBank/DDBJ databases">
        <authorList>
            <consortium name="Pathogen Informatics"/>
        </authorList>
    </citation>
    <scope>NUCLEOTIDE SEQUENCE</scope>
</reference>
<gene>
    <name evidence="12" type="ORF">PXEA_LOCUS9816</name>
</gene>
<feature type="domain" description="Peptidase M28" evidence="11">
    <location>
        <begin position="210"/>
        <end position="330"/>
    </location>
</feature>
<dbReference type="InterPro" id="IPR016574">
    <property type="entry name" value="Nicalin"/>
</dbReference>
<dbReference type="EMBL" id="CAAALY010028217">
    <property type="protein sequence ID" value="VEL16376.1"/>
    <property type="molecule type" value="Genomic_DNA"/>
</dbReference>
<name>A0A448WNS4_9PLAT</name>
<keyword evidence="7 10" id="KW-0472">Membrane</keyword>
<evidence type="ECO:0000256" key="9">
    <source>
        <dbReference type="ARBA" id="ARBA00034873"/>
    </source>
</evidence>
<keyword evidence="5" id="KW-0256">Endoplasmic reticulum</keyword>
<dbReference type="SUPFAM" id="SSF53187">
    <property type="entry name" value="Zn-dependent exopeptidases"/>
    <property type="match status" value="1"/>
</dbReference>
<evidence type="ECO:0000313" key="12">
    <source>
        <dbReference type="EMBL" id="VEL16376.1"/>
    </source>
</evidence>
<organism evidence="12 13">
    <name type="scientific">Protopolystoma xenopodis</name>
    <dbReference type="NCBI Taxonomy" id="117903"/>
    <lineage>
        <taxon>Eukaryota</taxon>
        <taxon>Metazoa</taxon>
        <taxon>Spiralia</taxon>
        <taxon>Lophotrochozoa</taxon>
        <taxon>Platyhelminthes</taxon>
        <taxon>Monogenea</taxon>
        <taxon>Polyopisthocotylea</taxon>
        <taxon>Polystomatidea</taxon>
        <taxon>Polystomatidae</taxon>
        <taxon>Protopolystoma</taxon>
    </lineage>
</organism>
<evidence type="ECO:0000256" key="4">
    <source>
        <dbReference type="ARBA" id="ARBA00022729"/>
    </source>
</evidence>
<evidence type="ECO:0000256" key="6">
    <source>
        <dbReference type="ARBA" id="ARBA00022989"/>
    </source>
</evidence>
<dbReference type="Gene3D" id="3.40.630.10">
    <property type="entry name" value="Zn peptidases"/>
    <property type="match status" value="1"/>
</dbReference>
<accession>A0A448WNS4</accession>
<feature type="transmembrane region" description="Helical" evidence="10">
    <location>
        <begin position="21"/>
        <end position="40"/>
    </location>
</feature>
<protein>
    <recommendedName>
        <fullName evidence="9">BOS complex subunit NCLN</fullName>
    </recommendedName>
</protein>
<sequence length="680" mass="74879">MSAVPLLPSMWPRVIEDVAQGVTNIAAYSICFIVPLVIFISPINPAKAAQDFAAFRLQHFDLHGTRLGAIHAALSCEAQTLGFRLIGRKCLLLRLSEVTIELVKDAASRNSGGIIIILPSGPWNDTTKRHFLHLEREFISEEFGVPIYFVKENSALRDIYSNVRHITQVDQGHSRSYALMNAIWSTGYRFSITAPPSMEFVNHEIFTIEGKLMGSNRDSPIIAIVAHYDSFAPVPVSHSYFIGSQALSFGADSNGSGVVILLELARIFSRLYHSSLTQPNFSLLFLLTGGGKFNYLGSKHWLENNLNDLNGSVVQVICLEGLGKYVHSSGTDGTYFNETLFAHVSRTPKEDSLGYKFIKELQFSNLLHSKNFKDAHQYSSDSLQTNENSVRVVHKKINLNDELLAWEHERFAVHRLASMTLSSSWPDLASASQFRRSALDTLPGAGWSDDGYDIIESDVGVSPHILARNARVIAEALVRLIYDINSTQFGTVDTLLVSQSWITEQTSSGLLDLLLRQPRATQFFGPSVELIPPHEAAPSPSKKSGNQAIFSNNDPFLDSGDVQPNLGFRSPANRLTAYLDNDVASDLLVSLQNYFTTYLSEMRLLRQPVLSFYGSGEQGRSGRPSAAALTSASAGEEVGVPLGSSVVLTSAARAEYNIVLYSSVAPSVLYAYKYDNLIIL</sequence>
<proteinExistence type="inferred from homology"/>
<dbReference type="OrthoDB" id="5913609at2759"/>